<dbReference type="EMBL" id="VDMD01000009">
    <property type="protein sequence ID" value="TRM63463.1"/>
    <property type="molecule type" value="Genomic_DNA"/>
</dbReference>
<dbReference type="Proteomes" id="UP000320762">
    <property type="component" value="Unassembled WGS sequence"/>
</dbReference>
<organism evidence="2 3">
    <name type="scientific">Schizophyllum amplum</name>
    <dbReference type="NCBI Taxonomy" id="97359"/>
    <lineage>
        <taxon>Eukaryota</taxon>
        <taxon>Fungi</taxon>
        <taxon>Dikarya</taxon>
        <taxon>Basidiomycota</taxon>
        <taxon>Agaricomycotina</taxon>
        <taxon>Agaricomycetes</taxon>
        <taxon>Agaricomycetidae</taxon>
        <taxon>Agaricales</taxon>
        <taxon>Schizophyllaceae</taxon>
        <taxon>Schizophyllum</taxon>
    </lineage>
</organism>
<dbReference type="OrthoDB" id="3133596at2759"/>
<protein>
    <submittedName>
        <fullName evidence="2">Uncharacterized protein</fullName>
    </submittedName>
</protein>
<accession>A0A550CF80</accession>
<feature type="region of interest" description="Disordered" evidence="1">
    <location>
        <begin position="236"/>
        <end position="256"/>
    </location>
</feature>
<dbReference type="AlphaFoldDB" id="A0A550CF80"/>
<keyword evidence="3" id="KW-1185">Reference proteome</keyword>
<sequence>MSISVQSHAFSTQKNANALPLVDYRLMDLDSGRYRRQLEHFDYYWGLCKGELDLRTPLNHIQLRSDMAKRLDEQEWTLLPTKETMDAMIELSEFNKTVDVSLRRAYFEDLPETEYEYEFVPLYIAQLDRPALYIDQGATTKTVRAPYYRMPRIRSRAHPLFVIFRADDSFSSFASTPRSKARRLTLSVGAVVHCWLDTPPPEFLVGPDVWKKHRHPLSDDGSVACSELKTRKATCPRGNGRLMRKSTKAPCPQPKARKTRTSVYDCKLRPIRQMTSALPLYESGCSALSEDSGLDARDLSKWADAVKGETGSAPHVGDRQLAAYQKEAARDPANALRLDCLQNTGGIIMGSGSRDRSNYSSNDWALRVFDRCLWSSNPAAACAPESVRPWS</sequence>
<evidence type="ECO:0000256" key="1">
    <source>
        <dbReference type="SAM" id="MobiDB-lite"/>
    </source>
</evidence>
<name>A0A550CF80_9AGAR</name>
<evidence type="ECO:0000313" key="3">
    <source>
        <dbReference type="Proteomes" id="UP000320762"/>
    </source>
</evidence>
<comment type="caution">
    <text evidence="2">The sequence shown here is derived from an EMBL/GenBank/DDBJ whole genome shotgun (WGS) entry which is preliminary data.</text>
</comment>
<proteinExistence type="predicted"/>
<evidence type="ECO:0000313" key="2">
    <source>
        <dbReference type="EMBL" id="TRM63463.1"/>
    </source>
</evidence>
<gene>
    <name evidence="2" type="ORF">BD626DRAFT_402231</name>
</gene>
<reference evidence="2 3" key="1">
    <citation type="journal article" date="2019" name="New Phytol.">
        <title>Comparative genomics reveals unique wood-decay strategies and fruiting body development in the Schizophyllaceae.</title>
        <authorList>
            <person name="Almasi E."/>
            <person name="Sahu N."/>
            <person name="Krizsan K."/>
            <person name="Balint B."/>
            <person name="Kovacs G.M."/>
            <person name="Kiss B."/>
            <person name="Cseklye J."/>
            <person name="Drula E."/>
            <person name="Henrissat B."/>
            <person name="Nagy I."/>
            <person name="Chovatia M."/>
            <person name="Adam C."/>
            <person name="LaButti K."/>
            <person name="Lipzen A."/>
            <person name="Riley R."/>
            <person name="Grigoriev I.V."/>
            <person name="Nagy L.G."/>
        </authorList>
    </citation>
    <scope>NUCLEOTIDE SEQUENCE [LARGE SCALE GENOMIC DNA]</scope>
    <source>
        <strain evidence="2 3">NL-1724</strain>
    </source>
</reference>